<feature type="transmembrane region" description="Helical" evidence="1">
    <location>
        <begin position="140"/>
        <end position="160"/>
    </location>
</feature>
<dbReference type="Proteomes" id="UP000801428">
    <property type="component" value="Unassembled WGS sequence"/>
</dbReference>
<keyword evidence="3" id="KW-1185">Reference proteome</keyword>
<evidence type="ECO:0000313" key="2">
    <source>
        <dbReference type="EMBL" id="KAF2999342.1"/>
    </source>
</evidence>
<comment type="caution">
    <text evidence="2">The sequence shown here is derived from an EMBL/GenBank/DDBJ whole genome shotgun (WGS) entry which is preliminary data.</text>
</comment>
<accession>A0A9P4W8U8</accession>
<evidence type="ECO:0000256" key="1">
    <source>
        <dbReference type="SAM" id="Phobius"/>
    </source>
</evidence>
<dbReference type="Pfam" id="PF11374">
    <property type="entry name" value="DUF3176"/>
    <property type="match status" value="1"/>
</dbReference>
<keyword evidence="1" id="KW-1133">Transmembrane helix</keyword>
<feature type="transmembrane region" description="Helical" evidence="1">
    <location>
        <begin position="72"/>
        <end position="95"/>
    </location>
</feature>
<dbReference type="PANTHER" id="PTHR35394">
    <property type="entry name" value="DUF3176 DOMAIN-CONTAINING PROTEIN"/>
    <property type="match status" value="1"/>
</dbReference>
<evidence type="ECO:0000313" key="3">
    <source>
        <dbReference type="Proteomes" id="UP000801428"/>
    </source>
</evidence>
<name>A0A9P4W8U8_CURKU</name>
<keyword evidence="1" id="KW-0472">Membrane</keyword>
<dbReference type="AlphaFoldDB" id="A0A9P4W8U8"/>
<feature type="transmembrane region" description="Helical" evidence="1">
    <location>
        <begin position="548"/>
        <end position="568"/>
    </location>
</feature>
<gene>
    <name evidence="2" type="ORF">E8E13_005620</name>
</gene>
<protein>
    <submittedName>
        <fullName evidence="2">Uncharacterized protein</fullName>
    </submittedName>
</protein>
<keyword evidence="1" id="KW-0812">Transmembrane</keyword>
<dbReference type="OrthoDB" id="5376804at2759"/>
<sequence>MPAQGATEQTFNDKSMHSHIRAVDGLDKGRTRTVMGWTAETCSFIISILALGGLVATLLVHQGKPLPEWPQLVTINSIISLFSLLMRACVGVVLAEGISQCKWNLYQKADKLEHIERLDSASRGAWGSFTLLFHFRPRKAYYVASLGATTTVLASLLGFFSQQLVQFQNCLEEDATAFTDISRTNSYARTGAYYQNLEFGEYPPMVAAINVGVLQAPGDLTSVLSSGCTTGNCTFSPAGNASFSTVTISHSCEDVTAKVRIINQTAIHNDAATNVSTYLGLDYGNNQTYEWAKDWATGGTVLQSWIDSTYESIAIYFLSRPGINSFDWKVANCSLSPTVSTYEARIQGAQLEETPMGSVPIQGLDGQFPQPSVQDANLTQLNIDWGYSIATNYTIRNGVRESCEGSSKNASGLVMFPKSTDEPTYVNATGHTNPSAGWKWWYYPKDCIWSFRHASMKSIAETLSGIFDDQKVTLVYRGAASGSAHLQVLWNGGNMTANSVDVLMGQLATSMTTVVRTSSGVEPLGSTENNAKGVVWVNQTCVNVHWRWIAFPAAMIGLTGLFLLWIAFENRGIEKDRLWKSSFLAALFCEVDMDEKPVGKKEMGSVAKSTSVSLEGNSGGLRLAAG</sequence>
<dbReference type="InterPro" id="IPR021514">
    <property type="entry name" value="DUF3176"/>
</dbReference>
<dbReference type="EMBL" id="SWKU01000017">
    <property type="protein sequence ID" value="KAF2999342.1"/>
    <property type="molecule type" value="Genomic_DNA"/>
</dbReference>
<reference evidence="2" key="1">
    <citation type="submission" date="2019-04" db="EMBL/GenBank/DDBJ databases">
        <title>Sequencing of skin fungus with MAO and IRED activity.</title>
        <authorList>
            <person name="Marsaioli A.J."/>
            <person name="Bonatto J.M.C."/>
            <person name="Reis Junior O."/>
        </authorList>
    </citation>
    <scope>NUCLEOTIDE SEQUENCE</scope>
    <source>
        <strain evidence="2">30M1</strain>
    </source>
</reference>
<dbReference type="PANTHER" id="PTHR35394:SF6">
    <property type="entry name" value="DUF3176 DOMAIN-CONTAINING PROTEIN"/>
    <property type="match status" value="1"/>
</dbReference>
<feature type="transmembrane region" description="Helical" evidence="1">
    <location>
        <begin position="37"/>
        <end position="60"/>
    </location>
</feature>
<proteinExistence type="predicted"/>
<organism evidence="2 3">
    <name type="scientific">Curvularia kusanoi</name>
    <name type="common">Cochliobolus kusanoi</name>
    <dbReference type="NCBI Taxonomy" id="90978"/>
    <lineage>
        <taxon>Eukaryota</taxon>
        <taxon>Fungi</taxon>
        <taxon>Dikarya</taxon>
        <taxon>Ascomycota</taxon>
        <taxon>Pezizomycotina</taxon>
        <taxon>Dothideomycetes</taxon>
        <taxon>Pleosporomycetidae</taxon>
        <taxon>Pleosporales</taxon>
        <taxon>Pleosporineae</taxon>
        <taxon>Pleosporaceae</taxon>
        <taxon>Curvularia</taxon>
    </lineage>
</organism>